<dbReference type="SMART" id="SM00460">
    <property type="entry name" value="TGc"/>
    <property type="match status" value="1"/>
</dbReference>
<dbReference type="AlphaFoldDB" id="A0A391PKH7"/>
<reference evidence="3" key="1">
    <citation type="submission" date="2018-09" db="EMBL/GenBank/DDBJ databases">
        <title>Draft Genome Sequence of Mediterraneibacter sp. KCTC 15684.</title>
        <authorList>
            <person name="Kim J.S."/>
            <person name="Han K.I."/>
            <person name="Suh M.K."/>
            <person name="Lee K.C."/>
            <person name="Eom M.K."/>
            <person name="Lee J.H."/>
            <person name="Park S.H."/>
            <person name="Kang S.W."/>
            <person name="Park J.E."/>
            <person name="Oh B.S."/>
            <person name="Yu S.Y."/>
            <person name="Choi S.H."/>
            <person name="Lee D.H."/>
            <person name="Yoon H."/>
            <person name="Kim B."/>
            <person name="Yang S.J."/>
            <person name="Lee J.S."/>
        </authorList>
    </citation>
    <scope>NUCLEOTIDE SEQUENCE [LARGE SCALE GENOMIC DNA]</scope>
    <source>
        <strain evidence="3">KCTC 15684</strain>
    </source>
</reference>
<sequence length="308" mass="33824">MKHMARTAMIVGLLVLCFGLFVGCGDKKSQADHSGPPRDSSPKVLTPSADGSVIYQNDTASIDASHTDQGYVMVSYSGSCEKVKLQITGPDQNCYTYLITDRASYVAFPLTAGNGSYSVQVLENVGGDSYVISLEQAIDVSLENEFLPFLYPNQYVSFTADSKAVAKGSKLAEDTWTDLEVVQNIYDYVIKNISYDTDKASNVSYGYLPNVDETLESGTGICFDYAALMTAMLRSQNIPTKLEVGYSGEAYHAWISTYVDDKGWIDNIIEFDGNSWQLLDPTLAASNDKETVKEYVGDGSNYIVKYTY</sequence>
<dbReference type="InterPro" id="IPR038765">
    <property type="entry name" value="Papain-like_cys_pep_sf"/>
</dbReference>
<organism evidence="2 3">
    <name type="scientific">Mediterraneibacter butyricigenes</name>
    <dbReference type="NCBI Taxonomy" id="2316025"/>
    <lineage>
        <taxon>Bacteria</taxon>
        <taxon>Bacillati</taxon>
        <taxon>Bacillota</taxon>
        <taxon>Clostridia</taxon>
        <taxon>Lachnospirales</taxon>
        <taxon>Lachnospiraceae</taxon>
        <taxon>Mediterraneibacter</taxon>
    </lineage>
</organism>
<evidence type="ECO:0000313" key="3">
    <source>
        <dbReference type="Proteomes" id="UP000265643"/>
    </source>
</evidence>
<dbReference type="RefSeq" id="WP_117888668.1">
    <property type="nucleotide sequence ID" value="NZ_BHGK01000001.1"/>
</dbReference>
<evidence type="ECO:0000313" key="2">
    <source>
        <dbReference type="EMBL" id="GCA67332.1"/>
    </source>
</evidence>
<keyword evidence="3" id="KW-1185">Reference proteome</keyword>
<accession>A0A391PKH7</accession>
<dbReference type="InterPro" id="IPR002931">
    <property type="entry name" value="Transglutaminase-like"/>
</dbReference>
<dbReference type="Proteomes" id="UP000265643">
    <property type="component" value="Unassembled WGS sequence"/>
</dbReference>
<dbReference type="SUPFAM" id="SSF54001">
    <property type="entry name" value="Cysteine proteinases"/>
    <property type="match status" value="1"/>
</dbReference>
<feature type="domain" description="Transglutaminase-like" evidence="1">
    <location>
        <begin position="214"/>
        <end position="283"/>
    </location>
</feature>
<dbReference type="EMBL" id="BHGK01000001">
    <property type="protein sequence ID" value="GCA67332.1"/>
    <property type="molecule type" value="Genomic_DNA"/>
</dbReference>
<protein>
    <recommendedName>
        <fullName evidence="1">Transglutaminase-like domain-containing protein</fullName>
    </recommendedName>
</protein>
<name>A0A391PKH7_9FIRM</name>
<dbReference type="Pfam" id="PF01841">
    <property type="entry name" value="Transglut_core"/>
    <property type="match status" value="1"/>
</dbReference>
<dbReference type="Gene3D" id="3.10.620.30">
    <property type="match status" value="1"/>
</dbReference>
<proteinExistence type="predicted"/>
<gene>
    <name evidence="2" type="ORF">KGMB01110_17680</name>
</gene>
<comment type="caution">
    <text evidence="2">The sequence shown here is derived from an EMBL/GenBank/DDBJ whole genome shotgun (WGS) entry which is preliminary data.</text>
</comment>
<evidence type="ECO:0000259" key="1">
    <source>
        <dbReference type="SMART" id="SM00460"/>
    </source>
</evidence>
<dbReference type="PROSITE" id="PS51257">
    <property type="entry name" value="PROKAR_LIPOPROTEIN"/>
    <property type="match status" value="1"/>
</dbReference>
<dbReference type="PANTHER" id="PTHR33490:SF6">
    <property type="entry name" value="SLL1049 PROTEIN"/>
    <property type="match status" value="1"/>
</dbReference>
<dbReference type="PANTHER" id="PTHR33490">
    <property type="entry name" value="BLR5614 PROTEIN-RELATED"/>
    <property type="match status" value="1"/>
</dbReference>